<protein>
    <submittedName>
        <fullName evidence="2">Uncharacterized protein</fullName>
    </submittedName>
</protein>
<feature type="compositionally biased region" description="Basic and acidic residues" evidence="1">
    <location>
        <begin position="296"/>
        <end position="314"/>
    </location>
</feature>
<feature type="compositionally biased region" description="Polar residues" evidence="1">
    <location>
        <begin position="731"/>
        <end position="747"/>
    </location>
</feature>
<dbReference type="eggNOG" id="ENOG502SRDH">
    <property type="taxonomic scope" value="Eukaryota"/>
</dbReference>
<feature type="region of interest" description="Disordered" evidence="1">
    <location>
        <begin position="777"/>
        <end position="869"/>
    </location>
</feature>
<gene>
    <name evidence="2" type="ORF">CIHG_09146</name>
</gene>
<feature type="region of interest" description="Disordered" evidence="1">
    <location>
        <begin position="690"/>
        <end position="712"/>
    </location>
</feature>
<feature type="compositionally biased region" description="Polar residues" evidence="1">
    <location>
        <begin position="339"/>
        <end position="361"/>
    </location>
</feature>
<dbReference type="Proteomes" id="UP000054563">
    <property type="component" value="Unassembled WGS sequence"/>
</dbReference>
<feature type="compositionally biased region" description="Polar residues" evidence="1">
    <location>
        <begin position="819"/>
        <end position="830"/>
    </location>
</feature>
<reference evidence="3" key="1">
    <citation type="journal article" date="2010" name="Genome Res.">
        <title>Population genomic sequencing of Coccidioides fungi reveals recent hybridization and transposon control.</title>
        <authorList>
            <person name="Neafsey D.E."/>
            <person name="Barker B.M."/>
            <person name="Sharpton T.J."/>
            <person name="Stajich J.E."/>
            <person name="Park D.J."/>
            <person name="Whiston E."/>
            <person name="Hung C.-Y."/>
            <person name="McMahan C."/>
            <person name="White J."/>
            <person name="Sykes S."/>
            <person name="Heiman D."/>
            <person name="Young S."/>
            <person name="Zeng Q."/>
            <person name="Abouelleil A."/>
            <person name="Aftuck L."/>
            <person name="Bessette D."/>
            <person name="Brown A."/>
            <person name="FitzGerald M."/>
            <person name="Lui A."/>
            <person name="Macdonald J.P."/>
            <person name="Priest M."/>
            <person name="Orbach M.J."/>
            <person name="Galgiani J.N."/>
            <person name="Kirkland T.N."/>
            <person name="Cole G.T."/>
            <person name="Birren B.W."/>
            <person name="Henn M.R."/>
            <person name="Taylor J.W."/>
            <person name="Rounsley S.D."/>
        </authorList>
    </citation>
    <scope>NUCLEOTIDE SEQUENCE [LARGE SCALE GENOMIC DNA]</scope>
    <source>
        <strain evidence="3">H538.4</strain>
    </source>
</reference>
<dbReference type="EMBL" id="DS017035">
    <property type="protein sequence ID" value="KMU91401.1"/>
    <property type="molecule type" value="Genomic_DNA"/>
</dbReference>
<feature type="compositionally biased region" description="Polar residues" evidence="1">
    <location>
        <begin position="315"/>
        <end position="325"/>
    </location>
</feature>
<feature type="region of interest" description="Disordered" evidence="1">
    <location>
        <begin position="731"/>
        <end position="760"/>
    </location>
</feature>
<name>A0A0J8S3I7_COCIT</name>
<evidence type="ECO:0000256" key="1">
    <source>
        <dbReference type="SAM" id="MobiDB-lite"/>
    </source>
</evidence>
<organism evidence="2 3">
    <name type="scientific">Coccidioides immitis H538.4</name>
    <dbReference type="NCBI Taxonomy" id="396776"/>
    <lineage>
        <taxon>Eukaryota</taxon>
        <taxon>Fungi</taxon>
        <taxon>Dikarya</taxon>
        <taxon>Ascomycota</taxon>
        <taxon>Pezizomycotina</taxon>
        <taxon>Eurotiomycetes</taxon>
        <taxon>Eurotiomycetidae</taxon>
        <taxon>Onygenales</taxon>
        <taxon>Onygenaceae</taxon>
        <taxon>Coccidioides</taxon>
    </lineage>
</organism>
<accession>A0A0J8S3I7</accession>
<dbReference type="OrthoDB" id="3946750at2759"/>
<sequence length="925" mass="102522">MASVLAKSVFRSRATRQSSILYGPTTLRATSSPQRHPRTFEQRRTIAWGGRPGGPDWQSRFESKLRRSIEKANRMLFHKCSHGMRPRSEWYRWQHGNLWGWSQFGSSGPHRGPGDGPGWSPWKWGQSSWEKEFTAEQQRFEQEFEEFKRRIHADPYGMLFGRRLTRLHPFPLGPKDDTLSALWRYLFGIENSAASSKERRHRHGDETACTANANVHSHSDGFQKASPDKEALFEFDPISGRMVPKDCPNTTVENAPFEKTAHDTFDIPMKKSRSELADNRSRCTKVEVSQNSALLDQKRDCDSSVEGPRIDRRNASSSSQGINKSGQKRSDGVFLMGAPQSQSEVNDLGSSITNTSLDNELGMDTSNSSALRVEDEKPGSRAPQIRCAQSVFDKFKDYLTCKPETYTHDRGVLANTWSAKEMALEDVPHKCRPVLHNVPYEDPERMNIDSLRANDVRASFERRNSELETQRWESKIDHIVNSQAVNALGARGHSNETTGANDDASCTATDIADKGKVEDITGQTQTSYESVYGEVTPKDRQAQASTRVNDSVSEMGIGAAEHIDLEVPITDTNTSRLTLLMRAGRTLDRIERTSSAIRASLGDTLKSSADVPTEYKILAYDSSTMKVLDAVITSTFSSDFTPLHPIEAISRLNKPSKFLAFFSSLSSQGYEIFSASGDVLVFKKTRRGDFETSQGDESGTPVSSSSGSIYSPRRAAELDGESIDELEANRSTSTLQAGTPLNRQESCVNPGRESMHSPQGAMRLEQESIEGFEAKRTGSSELKPSGAQGEPVASIDKQPVHSPSRAAQRERESVKEFETSTLKSTTSHPSTMVRRQETHFTGGPPNWSPYDPNEKWRLSPPQGAGTARKKEEGFLSSFRRAIRRAVLAGVVAGGTCYAIGVVAEYFRTGGQDGLGPRGFTGLEGR</sequence>
<feature type="compositionally biased region" description="Basic and acidic residues" evidence="1">
    <location>
        <begin position="807"/>
        <end position="818"/>
    </location>
</feature>
<evidence type="ECO:0000313" key="3">
    <source>
        <dbReference type="Proteomes" id="UP000054563"/>
    </source>
</evidence>
<dbReference type="STRING" id="396776.A0A0J8S3I7"/>
<feature type="compositionally biased region" description="Low complexity" evidence="1">
    <location>
        <begin position="695"/>
        <end position="711"/>
    </location>
</feature>
<feature type="region of interest" description="Disordered" evidence="1">
    <location>
        <begin position="294"/>
        <end position="361"/>
    </location>
</feature>
<dbReference type="AlphaFoldDB" id="A0A0J8S3I7"/>
<proteinExistence type="predicted"/>
<dbReference type="VEuPathDB" id="FungiDB:CIHG_09146"/>
<evidence type="ECO:0000313" key="2">
    <source>
        <dbReference type="EMBL" id="KMU91401.1"/>
    </source>
</evidence>